<name>A0A4R5WIL0_MYCMU</name>
<sequence length="115" mass="12630">MIEYKSLDEKNTFEAAAKALGEVEPGDPLDYHGPEGTVPVTAVRVHDFGEITYRGADGANRTARPWFFTRRTTACPPPPRILSPEAPQATVYPSLPFTCGGRKLRAGPESVWSER</sequence>
<organism evidence="1 2">
    <name type="scientific">Mycolicibacterium mucogenicum</name>
    <name type="common">Mycobacterium mucogenicum</name>
    <dbReference type="NCBI Taxonomy" id="56689"/>
    <lineage>
        <taxon>Bacteria</taxon>
        <taxon>Bacillati</taxon>
        <taxon>Actinomycetota</taxon>
        <taxon>Actinomycetes</taxon>
        <taxon>Mycobacteriales</taxon>
        <taxon>Mycobacteriaceae</taxon>
        <taxon>Mycolicibacterium</taxon>
    </lineage>
</organism>
<evidence type="ECO:0000313" key="1">
    <source>
        <dbReference type="EMBL" id="TDK89600.1"/>
    </source>
</evidence>
<dbReference type="AlphaFoldDB" id="A0A4R5WIL0"/>
<reference evidence="1 2" key="1">
    <citation type="submission" date="2019-01" db="EMBL/GenBank/DDBJ databases">
        <title>High-quality-draft genome sequences of five non-tuberculosis mycobacteriaceae isolated from a nosocomial environment.</title>
        <authorList>
            <person name="Tiago I."/>
            <person name="Alarico S."/>
            <person name="Pereira S.G."/>
            <person name="Coelho C."/>
            <person name="Maranha A."/>
            <person name="Empadinhas N."/>
        </authorList>
    </citation>
    <scope>NUCLEOTIDE SEQUENCE [LARGE SCALE GENOMIC DNA]</scope>
    <source>
        <strain evidence="1 2">24AIII</strain>
    </source>
</reference>
<dbReference type="Proteomes" id="UP000294929">
    <property type="component" value="Unassembled WGS sequence"/>
</dbReference>
<gene>
    <name evidence="1" type="ORF">EUA03_12525</name>
</gene>
<dbReference type="RefSeq" id="WP_133426776.1">
    <property type="nucleotide sequence ID" value="NZ_JAPMJT010000004.1"/>
</dbReference>
<dbReference type="EMBL" id="SDLO01000008">
    <property type="protein sequence ID" value="TDK89600.1"/>
    <property type="molecule type" value="Genomic_DNA"/>
</dbReference>
<proteinExistence type="predicted"/>
<evidence type="ECO:0000313" key="2">
    <source>
        <dbReference type="Proteomes" id="UP000294929"/>
    </source>
</evidence>
<accession>A0A4R5WIL0</accession>
<comment type="caution">
    <text evidence="1">The sequence shown here is derived from an EMBL/GenBank/DDBJ whole genome shotgun (WGS) entry which is preliminary data.</text>
</comment>
<protein>
    <submittedName>
        <fullName evidence="1">Uncharacterized protein</fullName>
    </submittedName>
</protein>